<dbReference type="InterPro" id="IPR011604">
    <property type="entry name" value="PDDEXK-like_dom_sf"/>
</dbReference>
<accession>A0A6M3K0X8</accession>
<organism evidence="2">
    <name type="scientific">viral metagenome</name>
    <dbReference type="NCBI Taxonomy" id="1070528"/>
    <lineage>
        <taxon>unclassified sequences</taxon>
        <taxon>metagenomes</taxon>
        <taxon>organismal metagenomes</taxon>
    </lineage>
</organism>
<reference evidence="2" key="1">
    <citation type="submission" date="2020-03" db="EMBL/GenBank/DDBJ databases">
        <title>The deep terrestrial virosphere.</title>
        <authorList>
            <person name="Holmfeldt K."/>
            <person name="Nilsson E."/>
            <person name="Simone D."/>
            <person name="Lopez-Fernandez M."/>
            <person name="Wu X."/>
            <person name="de Brujin I."/>
            <person name="Lundin D."/>
            <person name="Andersson A."/>
            <person name="Bertilsson S."/>
            <person name="Dopson M."/>
        </authorList>
    </citation>
    <scope>NUCLEOTIDE SEQUENCE</scope>
    <source>
        <strain evidence="2">MM415A01969</strain>
        <strain evidence="3">MM415B05940</strain>
    </source>
</reference>
<dbReference type="Gene3D" id="3.90.320.10">
    <property type="match status" value="1"/>
</dbReference>
<sequence>MVSNTYNLPEPLVKALTPDRKAPVFGRISVTSLIDSPLRRVLAMRYYGQTNEDVSEGLWALLGTMGHRVLEGGSDCAEVKIEAPFNGATLVGVVDHTKDGEVIDFKFTSVWSVVFPKPENELQLQIYAYLVQSTGLPVTKLSNWMILRDWNKREAQRNQEMPRIAFHKISYKPWPKDKIEAYLTERVSLHLSAEKYAQNGSQEEIPASLWCSPEERWERPSKWAAKTVGKDRAVRLFDSEQECSDFVHGTKMFLEHRPGESVKCNDYCQYSAWCPRLNSPDPGCAGVGADLKREVQ</sequence>
<feature type="domain" description="PD-(D/E)XK endonuclease-like" evidence="1">
    <location>
        <begin position="72"/>
        <end position="275"/>
    </location>
</feature>
<dbReference type="Pfam" id="PF12705">
    <property type="entry name" value="PDDEXK_1"/>
    <property type="match status" value="1"/>
</dbReference>
<evidence type="ECO:0000313" key="2">
    <source>
        <dbReference type="EMBL" id="QJA74547.1"/>
    </source>
</evidence>
<dbReference type="InterPro" id="IPR038726">
    <property type="entry name" value="PDDEXK_AddAB-type"/>
</dbReference>
<protein>
    <submittedName>
        <fullName evidence="2">Putative PD-(D/E)XK nuclease superfamily protein</fullName>
    </submittedName>
</protein>
<dbReference type="AlphaFoldDB" id="A0A6M3K0X8"/>
<name>A0A6M3K0X8_9ZZZZ</name>
<dbReference type="EMBL" id="MT143526">
    <property type="protein sequence ID" value="QJA97801.1"/>
    <property type="molecule type" value="Genomic_DNA"/>
</dbReference>
<dbReference type="EMBL" id="MT142105">
    <property type="protein sequence ID" value="QJA74547.1"/>
    <property type="molecule type" value="Genomic_DNA"/>
</dbReference>
<evidence type="ECO:0000259" key="1">
    <source>
        <dbReference type="Pfam" id="PF12705"/>
    </source>
</evidence>
<gene>
    <name evidence="2" type="ORF">MM415A01969_0009</name>
    <name evidence="3" type="ORF">MM415B05940_0008</name>
</gene>
<evidence type="ECO:0000313" key="3">
    <source>
        <dbReference type="EMBL" id="QJA97801.1"/>
    </source>
</evidence>
<proteinExistence type="predicted"/>